<accession>A0ABT1IAJ0</accession>
<dbReference type="RefSeq" id="WP_253886604.1">
    <property type="nucleotide sequence ID" value="NZ_BAAAVB010000012.1"/>
</dbReference>
<dbReference type="Proteomes" id="UP001205185">
    <property type="component" value="Unassembled WGS sequence"/>
</dbReference>
<comment type="caution">
    <text evidence="2">The sequence shown here is derived from an EMBL/GenBank/DDBJ whole genome shotgun (WGS) entry which is preliminary data.</text>
</comment>
<gene>
    <name evidence="2" type="ORF">LV75_002106</name>
</gene>
<evidence type="ECO:0008006" key="4">
    <source>
        <dbReference type="Google" id="ProtNLM"/>
    </source>
</evidence>
<proteinExistence type="predicted"/>
<organism evidence="2 3">
    <name type="scientific">Actinokineospora diospyrosa</name>
    <dbReference type="NCBI Taxonomy" id="103728"/>
    <lineage>
        <taxon>Bacteria</taxon>
        <taxon>Bacillati</taxon>
        <taxon>Actinomycetota</taxon>
        <taxon>Actinomycetes</taxon>
        <taxon>Pseudonocardiales</taxon>
        <taxon>Pseudonocardiaceae</taxon>
        <taxon>Actinokineospora</taxon>
    </lineage>
</organism>
<name>A0ABT1IAJ0_9PSEU</name>
<evidence type="ECO:0000256" key="1">
    <source>
        <dbReference type="SAM" id="MobiDB-lite"/>
    </source>
</evidence>
<protein>
    <recommendedName>
        <fullName evidence="4">DUF2188 domain-containing protein</fullName>
    </recommendedName>
</protein>
<reference evidence="2 3" key="1">
    <citation type="submission" date="2022-06" db="EMBL/GenBank/DDBJ databases">
        <title>Genomic Encyclopedia of Archaeal and Bacterial Type Strains, Phase II (KMG-II): from individual species to whole genera.</title>
        <authorList>
            <person name="Goeker M."/>
        </authorList>
    </citation>
    <scope>NUCLEOTIDE SEQUENCE [LARGE SCALE GENOMIC DNA]</scope>
    <source>
        <strain evidence="2 3">DSM 44255</strain>
    </source>
</reference>
<evidence type="ECO:0000313" key="3">
    <source>
        <dbReference type="Proteomes" id="UP001205185"/>
    </source>
</evidence>
<dbReference type="EMBL" id="JAMTCO010000005">
    <property type="protein sequence ID" value="MCP2269617.1"/>
    <property type="molecule type" value="Genomic_DNA"/>
</dbReference>
<keyword evidence="3" id="KW-1185">Reference proteome</keyword>
<evidence type="ECO:0000313" key="2">
    <source>
        <dbReference type="EMBL" id="MCP2269617.1"/>
    </source>
</evidence>
<sequence>MYEPIVANYTAQGSDWTVEVKAKGQSKSATAADLVTARERADELVEELLDGDKKRTVVHTLDGDAVSFTAAYLTARLGLEDPTRSIPTQLRADKAPAPAPPPAAMA</sequence>
<feature type="region of interest" description="Disordered" evidence="1">
    <location>
        <begin position="83"/>
        <end position="106"/>
    </location>
</feature>
<feature type="compositionally biased region" description="Pro residues" evidence="1">
    <location>
        <begin position="97"/>
        <end position="106"/>
    </location>
</feature>